<proteinExistence type="predicted"/>
<keyword evidence="3" id="KW-1185">Reference proteome</keyword>
<dbReference type="SUPFAM" id="SSF82549">
    <property type="entry name" value="DAK1/DegV-like"/>
    <property type="match status" value="1"/>
</dbReference>
<dbReference type="Gene3D" id="3.40.50.10440">
    <property type="entry name" value="Dihydroxyacetone kinase, domain 1"/>
    <property type="match status" value="1"/>
</dbReference>
<gene>
    <name evidence="2" type="primary">dhaK</name>
    <name evidence="2" type="ORF">H8S22_02015</name>
</gene>
<accession>A0ABR7FMJ8</accession>
<dbReference type="PANTHER" id="PTHR28629:SF4">
    <property type="entry name" value="TRIOKINASE_FMN CYCLASE"/>
    <property type="match status" value="1"/>
</dbReference>
<dbReference type="Pfam" id="PF02733">
    <property type="entry name" value="Dak1"/>
    <property type="match status" value="1"/>
</dbReference>
<keyword evidence="2" id="KW-0418">Kinase</keyword>
<dbReference type="EMBL" id="JACOOS010000002">
    <property type="protein sequence ID" value="MBC5676429.1"/>
    <property type="molecule type" value="Genomic_DNA"/>
</dbReference>
<dbReference type="PANTHER" id="PTHR28629">
    <property type="entry name" value="TRIOKINASE/FMN CYCLASE"/>
    <property type="match status" value="1"/>
</dbReference>
<organism evidence="2 3">
    <name type="scientific">Anaerostipes hominis</name>
    <name type="common">ex Liu et al. 2021</name>
    <dbReference type="NCBI Taxonomy" id="2763018"/>
    <lineage>
        <taxon>Bacteria</taxon>
        <taxon>Bacillati</taxon>
        <taxon>Bacillota</taxon>
        <taxon>Clostridia</taxon>
        <taxon>Lachnospirales</taxon>
        <taxon>Lachnospiraceae</taxon>
        <taxon>Anaerostipes</taxon>
    </lineage>
</organism>
<dbReference type="PROSITE" id="PS51481">
    <property type="entry name" value="DHAK"/>
    <property type="match status" value="1"/>
</dbReference>
<dbReference type="GeneID" id="69468627"/>
<name>A0ABR7FMJ8_9FIRM</name>
<sequence>MKKIINDPLKVVEESLQGLLYANGDLYEKVPDACGIISKERNGKTAIVSGGGSGHEPMLSGLVGKGMLTGAAVGNVFASPDPYTIKETIKAADQGKGVLCLIWNYAGDTMNFDVAEDLASMEGVKVSHVIVNDDIASAPKEDKKGRRGVAGILFVAKAAGAAAELGYSLEEVKEAAERANEHVRTIGIAITPCSIPGNPPNFELGEEEYEYGMGIHGEPGISRESLVSADELTEKMIGDLKEEFGDLKGREAVLLVNGMAATTDLELYIINKKACELLKEAGVILYDNIVGKYCTSLEMAGASVSLFILDEELKRLYDQPACTRCYTQKYGKDG</sequence>
<keyword evidence="2" id="KW-0808">Transferase</keyword>
<protein>
    <submittedName>
        <fullName evidence="2">Dihydroxyacetone kinase subunit DhaK</fullName>
        <ecNumber evidence="2">2.7.1.121</ecNumber>
    </submittedName>
</protein>
<dbReference type="RefSeq" id="WP_009290586.1">
    <property type="nucleotide sequence ID" value="NZ_JACOOS010000002.1"/>
</dbReference>
<evidence type="ECO:0000313" key="3">
    <source>
        <dbReference type="Proteomes" id="UP000635828"/>
    </source>
</evidence>
<reference evidence="2 3" key="1">
    <citation type="submission" date="2020-08" db="EMBL/GenBank/DDBJ databases">
        <title>Genome public.</title>
        <authorList>
            <person name="Liu C."/>
            <person name="Sun Q."/>
        </authorList>
    </citation>
    <scope>NUCLEOTIDE SEQUENCE [LARGE SCALE GENOMIC DNA]</scope>
    <source>
        <strain evidence="2 3">NSJ-7</strain>
    </source>
</reference>
<dbReference type="InterPro" id="IPR050861">
    <property type="entry name" value="Dihydroxyacetone_Kinase"/>
</dbReference>
<evidence type="ECO:0000259" key="1">
    <source>
        <dbReference type="PROSITE" id="PS51481"/>
    </source>
</evidence>
<evidence type="ECO:0000313" key="2">
    <source>
        <dbReference type="EMBL" id="MBC5676429.1"/>
    </source>
</evidence>
<dbReference type="Gene3D" id="3.30.1180.20">
    <property type="entry name" value="Dihydroxyacetone kinase, domain 2"/>
    <property type="match status" value="1"/>
</dbReference>
<dbReference type="InterPro" id="IPR004006">
    <property type="entry name" value="DhaK_dom"/>
</dbReference>
<dbReference type="GO" id="GO:0047324">
    <property type="term" value="F:phosphoenolpyruvate-glycerone phosphotransferase activity"/>
    <property type="evidence" value="ECO:0007669"/>
    <property type="project" value="UniProtKB-EC"/>
</dbReference>
<feature type="domain" description="DhaK" evidence="1">
    <location>
        <begin position="7"/>
        <end position="326"/>
    </location>
</feature>
<comment type="caution">
    <text evidence="2">The sequence shown here is derived from an EMBL/GenBank/DDBJ whole genome shotgun (WGS) entry which is preliminary data.</text>
</comment>
<dbReference type="EC" id="2.7.1.121" evidence="2"/>
<dbReference type="Proteomes" id="UP000635828">
    <property type="component" value="Unassembled WGS sequence"/>
</dbReference>